<organism evidence="2 3">
    <name type="scientific">Prorocentrum cordatum</name>
    <dbReference type="NCBI Taxonomy" id="2364126"/>
    <lineage>
        <taxon>Eukaryota</taxon>
        <taxon>Sar</taxon>
        <taxon>Alveolata</taxon>
        <taxon>Dinophyceae</taxon>
        <taxon>Prorocentrales</taxon>
        <taxon>Prorocentraceae</taxon>
        <taxon>Prorocentrum</taxon>
    </lineage>
</organism>
<evidence type="ECO:0000313" key="3">
    <source>
        <dbReference type="Proteomes" id="UP001189429"/>
    </source>
</evidence>
<feature type="region of interest" description="Disordered" evidence="1">
    <location>
        <begin position="75"/>
        <end position="125"/>
    </location>
</feature>
<feature type="compositionally biased region" description="Basic residues" evidence="1">
    <location>
        <begin position="92"/>
        <end position="105"/>
    </location>
</feature>
<feature type="region of interest" description="Disordered" evidence="1">
    <location>
        <begin position="261"/>
        <end position="313"/>
    </location>
</feature>
<feature type="compositionally biased region" description="Low complexity" evidence="1">
    <location>
        <begin position="195"/>
        <end position="219"/>
    </location>
</feature>
<feature type="region of interest" description="Disordered" evidence="1">
    <location>
        <begin position="1"/>
        <end position="39"/>
    </location>
</feature>
<feature type="region of interest" description="Disordered" evidence="1">
    <location>
        <begin position="137"/>
        <end position="220"/>
    </location>
</feature>
<feature type="compositionally biased region" description="Basic residues" evidence="1">
    <location>
        <begin position="274"/>
        <end position="287"/>
    </location>
</feature>
<evidence type="ECO:0000256" key="1">
    <source>
        <dbReference type="SAM" id="MobiDB-lite"/>
    </source>
</evidence>
<reference evidence="2" key="1">
    <citation type="submission" date="2023-10" db="EMBL/GenBank/DDBJ databases">
        <authorList>
            <person name="Chen Y."/>
            <person name="Shah S."/>
            <person name="Dougan E. K."/>
            <person name="Thang M."/>
            <person name="Chan C."/>
        </authorList>
    </citation>
    <scope>NUCLEOTIDE SEQUENCE [LARGE SCALE GENOMIC DNA]</scope>
</reference>
<gene>
    <name evidence="2" type="ORF">PCOR1329_LOCUS28588</name>
</gene>
<sequence>MPLQHPVHRGAPRRLPASQAAAEGVARPPGSPASRRGRLGRARLVRGVAAAARRAMAEAPLLLRVAARWREPCAGPVDGRGGRAHGAAPVGGRRRRPQGWLRRGRAAAPRGGAAAPPLPARRWPRHRHGVRGDLLRAAGAARGLPGGVGRRPRGPDRGLRRRPPGPRLRDEVPVRRRGRGRGRGAAGAERPRPLPCRGALAAAPPGGGPRRAPAAPGRRAALRARGRRQPLVGVVGVVRAAGAGRAAAGARGRVGAARVRAARQPGRGGAHVGAVRHRGGAARRRLPRGGGADGLPGREHAAGRAGSAGRPRDAWRVRHHSAENLAPGVEYIFTVSASYPGLGGCCAQQGPADSSLFAVLATAGVDGPAFEPPGPPKHLAPPDSHGGVGRRAPWGWDFWLAVDRRALARCSRPSPPMVAAFATTPKPRLALRQSPAGRLELAVGFALCGLPPSAAAARAVRADPEVWPAAGAHPKPPADTPRVPEACGHRFATRVQVRRRLAGDQHEGGGLELAPMDLDRAALAPVGAGEEGLPEGWLVGAVRLPVHRPEFADGEKHVVSLRIGDGWRWSAWSAWSKPAHVRVPPVAAPEGGVQVTAQPPARATVRFTAPRSELGVPVECALWACLLGPDGAEARDGRQLVAVHTEGGLPAGGAAQWRQLEVGVGQLLPRRSYRFALMARPLCNVLGPPAFQEVASSAPLVWQEEAAAGDDEGAHVDVESWDIPQAVPVPVPESIEAGRGVWRGRAVLLAWPRGTPVGDDPPLELQGHAEGESGPAAWAPVPWSLQYLQERPHVVAAPLPFAQGRFRWWSRDRRVGGPRSELCVAAVEPPSEPEVHVFCSETAVYVHIRAPLPHPSHRSAPLCQARFQRVDCVQDAAGEARDVPVGEWQTPQAAELRAEGAHPHRALDTVYGEADGLELGRRYVFSVRCGDRRRRSPWSASSPPVLFDVPEAMAPRCAEAGGALLVEALAPTSVRLWWAEVRAPEALSPRSRMPSGRRPLLEYRLDVSRVLSTGGLERHATALLEDAEDGAAPIDAAFHGLRPGGRYFAALAARFARTGRREWRKTGLTASFEMPPDPSAG</sequence>
<dbReference type="EMBL" id="CAUYUJ010010580">
    <property type="protein sequence ID" value="CAK0829747.1"/>
    <property type="molecule type" value="Genomic_DNA"/>
</dbReference>
<protein>
    <recommendedName>
        <fullName evidence="4">Fibronectin type-III domain-containing protein</fullName>
    </recommendedName>
</protein>
<evidence type="ECO:0000313" key="2">
    <source>
        <dbReference type="EMBL" id="CAK0829747.1"/>
    </source>
</evidence>
<accession>A0ABN9SGW9</accession>
<keyword evidence="3" id="KW-1185">Reference proteome</keyword>
<dbReference type="Proteomes" id="UP001189429">
    <property type="component" value="Unassembled WGS sequence"/>
</dbReference>
<feature type="compositionally biased region" description="Low complexity" evidence="1">
    <location>
        <begin position="106"/>
        <end position="115"/>
    </location>
</feature>
<evidence type="ECO:0008006" key="4">
    <source>
        <dbReference type="Google" id="ProtNLM"/>
    </source>
</evidence>
<proteinExistence type="predicted"/>
<feature type="compositionally biased region" description="Basic residues" evidence="1">
    <location>
        <begin position="1"/>
        <end position="12"/>
    </location>
</feature>
<comment type="caution">
    <text evidence="2">The sequence shown here is derived from an EMBL/GenBank/DDBJ whole genome shotgun (WGS) entry which is preliminary data.</text>
</comment>
<name>A0ABN9SGW9_9DINO</name>